<dbReference type="GO" id="GO:0016787">
    <property type="term" value="F:hydrolase activity"/>
    <property type="evidence" value="ECO:0007669"/>
    <property type="project" value="UniProtKB-KW"/>
</dbReference>
<dbReference type="InterPro" id="IPR036412">
    <property type="entry name" value="HAD-like_sf"/>
</dbReference>
<comment type="caution">
    <text evidence="1">The sequence shown here is derived from an EMBL/GenBank/DDBJ whole genome shotgun (WGS) entry which is preliminary data.</text>
</comment>
<dbReference type="NCBIfam" id="TIGR01549">
    <property type="entry name" value="HAD-SF-IA-v1"/>
    <property type="match status" value="1"/>
</dbReference>
<name>A0A3E3E252_9FIRM</name>
<organism evidence="1 2">
    <name type="scientific">Anaerofustis stercorihominis</name>
    <dbReference type="NCBI Taxonomy" id="214853"/>
    <lineage>
        <taxon>Bacteria</taxon>
        <taxon>Bacillati</taxon>
        <taxon>Bacillota</taxon>
        <taxon>Clostridia</taxon>
        <taxon>Eubacteriales</taxon>
        <taxon>Eubacteriaceae</taxon>
        <taxon>Anaerofustis</taxon>
    </lineage>
</organism>
<dbReference type="GO" id="GO:0004713">
    <property type="term" value="F:protein tyrosine kinase activity"/>
    <property type="evidence" value="ECO:0007669"/>
    <property type="project" value="TreeGrafter"/>
</dbReference>
<dbReference type="Gene3D" id="1.10.150.240">
    <property type="entry name" value="Putative phosphatase, domain 2"/>
    <property type="match status" value="1"/>
</dbReference>
<dbReference type="InterPro" id="IPR050155">
    <property type="entry name" value="HAD-like_hydrolase_sf"/>
</dbReference>
<dbReference type="AlphaFoldDB" id="A0A3E3E252"/>
<dbReference type="GO" id="GO:0005829">
    <property type="term" value="C:cytosol"/>
    <property type="evidence" value="ECO:0007669"/>
    <property type="project" value="TreeGrafter"/>
</dbReference>
<dbReference type="Proteomes" id="UP000261212">
    <property type="component" value="Unassembled WGS sequence"/>
</dbReference>
<keyword evidence="1" id="KW-0378">Hydrolase</keyword>
<dbReference type="Gene3D" id="3.40.50.1000">
    <property type="entry name" value="HAD superfamily/HAD-like"/>
    <property type="match status" value="1"/>
</dbReference>
<dbReference type="InterPro" id="IPR023198">
    <property type="entry name" value="PGP-like_dom2"/>
</dbReference>
<dbReference type="FunFam" id="3.40.50.1000:FF:000022">
    <property type="entry name" value="Phosphoglycolate phosphatase"/>
    <property type="match status" value="1"/>
</dbReference>
<sequence>MKYNTVIFDFDGVIVDSWLGIAKGFVKCLGEYGIVETIENVKKMIGPPFAHLIVDKYGFSREEGAEAIMIHRKYVREKGVYEANLFEGVYELLETLYNKGITLAIASNKPLENVACQAKYFKIDKFFEFINGQDDLQTRGNKADLVRETMKVLNIDDPHKVLMIGDKPTDIEGGHENGLDAVMVRYGYGNEEEIKACNADYYIERPLDLLNIVLGD</sequence>
<dbReference type="EMBL" id="QUSM01000002">
    <property type="protein sequence ID" value="RGD75008.1"/>
    <property type="molecule type" value="Genomic_DNA"/>
</dbReference>
<dbReference type="PANTHER" id="PTHR43434:SF20">
    <property type="entry name" value="5'-NUCLEOTIDASE"/>
    <property type="match status" value="1"/>
</dbReference>
<dbReference type="InterPro" id="IPR023214">
    <property type="entry name" value="HAD_sf"/>
</dbReference>
<accession>A0A3E3E252</accession>
<evidence type="ECO:0000313" key="1">
    <source>
        <dbReference type="EMBL" id="RGD75008.1"/>
    </source>
</evidence>
<dbReference type="RefSeq" id="WP_117531109.1">
    <property type="nucleotide sequence ID" value="NZ_QUSM01000002.1"/>
</dbReference>
<dbReference type="InterPro" id="IPR041492">
    <property type="entry name" value="HAD_2"/>
</dbReference>
<dbReference type="SUPFAM" id="SSF56784">
    <property type="entry name" value="HAD-like"/>
    <property type="match status" value="1"/>
</dbReference>
<evidence type="ECO:0000313" key="2">
    <source>
        <dbReference type="Proteomes" id="UP000261212"/>
    </source>
</evidence>
<dbReference type="Pfam" id="PF13419">
    <property type="entry name" value="HAD_2"/>
    <property type="match status" value="1"/>
</dbReference>
<dbReference type="InterPro" id="IPR006439">
    <property type="entry name" value="HAD-SF_hydro_IA"/>
</dbReference>
<proteinExistence type="predicted"/>
<dbReference type="PANTHER" id="PTHR43434">
    <property type="entry name" value="PHOSPHOGLYCOLATE PHOSPHATASE"/>
    <property type="match status" value="1"/>
</dbReference>
<gene>
    <name evidence="1" type="ORF">DW687_01415</name>
</gene>
<protein>
    <submittedName>
        <fullName evidence="1">HAD family hydrolase</fullName>
    </submittedName>
</protein>
<reference evidence="1 2" key="1">
    <citation type="submission" date="2018-08" db="EMBL/GenBank/DDBJ databases">
        <title>A genome reference for cultivated species of the human gut microbiota.</title>
        <authorList>
            <person name="Zou Y."/>
            <person name="Xue W."/>
            <person name="Luo G."/>
        </authorList>
    </citation>
    <scope>NUCLEOTIDE SEQUENCE [LARGE SCALE GENOMIC DNA]</scope>
    <source>
        <strain evidence="1 2">AM25-6</strain>
    </source>
</reference>